<reference evidence="1 2" key="1">
    <citation type="journal article" date="2018" name="Front. Plant Sci.">
        <title>Red Clover (Trifolium pratense) and Zigzag Clover (T. medium) - A Picture of Genomic Similarities and Differences.</title>
        <authorList>
            <person name="Dluhosova J."/>
            <person name="Istvanek J."/>
            <person name="Nedelnik J."/>
            <person name="Repkova J."/>
        </authorList>
    </citation>
    <scope>NUCLEOTIDE SEQUENCE [LARGE SCALE GENOMIC DNA]</scope>
    <source>
        <strain evidence="2">cv. 10/8</strain>
        <tissue evidence="1">Leaf</tissue>
    </source>
</reference>
<name>A0A392QZ16_9FABA</name>
<proteinExistence type="predicted"/>
<accession>A0A392QZ16</accession>
<sequence>MPGKSMLYTSAELAFSSDDAVDQGGISIDTSMLSGKYVYKHKDGYGS</sequence>
<feature type="non-terminal residue" evidence="1">
    <location>
        <position position="47"/>
    </location>
</feature>
<dbReference type="AlphaFoldDB" id="A0A392QZ16"/>
<comment type="caution">
    <text evidence="1">The sequence shown here is derived from an EMBL/GenBank/DDBJ whole genome shotgun (WGS) entry which is preliminary data.</text>
</comment>
<evidence type="ECO:0000313" key="1">
    <source>
        <dbReference type="EMBL" id="MCI29548.1"/>
    </source>
</evidence>
<organism evidence="1 2">
    <name type="scientific">Trifolium medium</name>
    <dbReference type="NCBI Taxonomy" id="97028"/>
    <lineage>
        <taxon>Eukaryota</taxon>
        <taxon>Viridiplantae</taxon>
        <taxon>Streptophyta</taxon>
        <taxon>Embryophyta</taxon>
        <taxon>Tracheophyta</taxon>
        <taxon>Spermatophyta</taxon>
        <taxon>Magnoliopsida</taxon>
        <taxon>eudicotyledons</taxon>
        <taxon>Gunneridae</taxon>
        <taxon>Pentapetalae</taxon>
        <taxon>rosids</taxon>
        <taxon>fabids</taxon>
        <taxon>Fabales</taxon>
        <taxon>Fabaceae</taxon>
        <taxon>Papilionoideae</taxon>
        <taxon>50 kb inversion clade</taxon>
        <taxon>NPAAA clade</taxon>
        <taxon>Hologalegina</taxon>
        <taxon>IRL clade</taxon>
        <taxon>Trifolieae</taxon>
        <taxon>Trifolium</taxon>
    </lineage>
</organism>
<keyword evidence="2" id="KW-1185">Reference proteome</keyword>
<protein>
    <submittedName>
        <fullName evidence="1">Uncharacterized protein</fullName>
    </submittedName>
</protein>
<evidence type="ECO:0000313" key="2">
    <source>
        <dbReference type="Proteomes" id="UP000265520"/>
    </source>
</evidence>
<dbReference type="Proteomes" id="UP000265520">
    <property type="component" value="Unassembled WGS sequence"/>
</dbReference>
<dbReference type="EMBL" id="LXQA010173328">
    <property type="protein sequence ID" value="MCI29548.1"/>
    <property type="molecule type" value="Genomic_DNA"/>
</dbReference>